<evidence type="ECO:0000256" key="1">
    <source>
        <dbReference type="ARBA" id="ARBA00010088"/>
    </source>
</evidence>
<organism evidence="6 7">
    <name type="scientific">Madurella fahalii</name>
    <dbReference type="NCBI Taxonomy" id="1157608"/>
    <lineage>
        <taxon>Eukaryota</taxon>
        <taxon>Fungi</taxon>
        <taxon>Dikarya</taxon>
        <taxon>Ascomycota</taxon>
        <taxon>Pezizomycotina</taxon>
        <taxon>Sordariomycetes</taxon>
        <taxon>Sordariomycetidae</taxon>
        <taxon>Sordariales</taxon>
        <taxon>Sordariales incertae sedis</taxon>
        <taxon>Madurella</taxon>
    </lineage>
</organism>
<comment type="similarity">
    <text evidence="1">Belongs to the peptidase S33 family.</text>
</comment>
<dbReference type="InterPro" id="IPR013595">
    <property type="entry name" value="Pept_S33_TAP-like_C"/>
</dbReference>
<dbReference type="GeneID" id="98173367"/>
<evidence type="ECO:0000256" key="3">
    <source>
        <dbReference type="SAM" id="SignalP"/>
    </source>
</evidence>
<keyword evidence="7" id="KW-1185">Reference proteome</keyword>
<evidence type="ECO:0000259" key="5">
    <source>
        <dbReference type="Pfam" id="PF08386"/>
    </source>
</evidence>
<feature type="signal peptide" evidence="3">
    <location>
        <begin position="1"/>
        <end position="20"/>
    </location>
</feature>
<dbReference type="PANTHER" id="PTHR43248:SF25">
    <property type="entry name" value="AB HYDROLASE-1 DOMAIN-CONTAINING PROTEIN-RELATED"/>
    <property type="match status" value="1"/>
</dbReference>
<evidence type="ECO:0000256" key="2">
    <source>
        <dbReference type="ARBA" id="ARBA00022801"/>
    </source>
</evidence>
<sequence length="531" mass="57370">MRNLIRRAFAVALGVSLAQAAQCQDIKWGDCFDLELGDGSLPVLCGNLTVPLDYTDMSSNKTLRLELVKVPATQGTSKGSILLNFGGPGLSSRQSLVSAGPSLLVLSGGYHDLITFDPRGTGNTLLFSCYPDQTTRLINTLMTRDSSNSSEVAVRTLWGMGQVVADTCNNNAQEIGGLVGTAFVVRDMMRIVDALGEGGLLRYWGFSYGTTLGATAAAMFPDRIDRMILDGVLNPHEYYNAWDIEWLADSDKTVSGLFRACAENPDTCALANGNATAEELEAALYEYLETELKYNPVPVGEFLIEYGVIKRVILATLYSPSRWPMLAAGLNALLTQNSTALVEFFQFASSSGISADAEALIGIRCGDKSARLPSLQDFSPILDQLHSTSRLADAPMWLMMQCAQWKMAAKERYSGDFRANTHHPVLLIGNTFDPVTPLVSAHNVSAGLEGSVVLQHNGYGHSSLAQGSTCTARVTQAYFINGTLPEPGTVCEPDVPIFAPPELTTRGIHGDEGKLLEAVRNLEKIVPRPQF</sequence>
<gene>
    <name evidence="6" type="ORF">MFIFM68171_02622</name>
</gene>
<dbReference type="Gene3D" id="3.40.50.1820">
    <property type="entry name" value="alpha/beta hydrolase"/>
    <property type="match status" value="1"/>
</dbReference>
<proteinExistence type="inferred from homology"/>
<evidence type="ECO:0000259" key="4">
    <source>
        <dbReference type="Pfam" id="PF00561"/>
    </source>
</evidence>
<dbReference type="RefSeq" id="XP_070914145.1">
    <property type="nucleotide sequence ID" value="XM_071058044.1"/>
</dbReference>
<dbReference type="SUPFAM" id="SSF53474">
    <property type="entry name" value="alpha/beta-Hydrolases"/>
    <property type="match status" value="1"/>
</dbReference>
<keyword evidence="3" id="KW-0732">Signal</keyword>
<feature type="chain" id="PRO_5046022241" evidence="3">
    <location>
        <begin position="21"/>
        <end position="531"/>
    </location>
</feature>
<feature type="domain" description="AB hydrolase-1" evidence="4">
    <location>
        <begin position="111"/>
        <end position="270"/>
    </location>
</feature>
<feature type="domain" description="Peptidase S33 tripeptidyl aminopeptidase-like C-terminal" evidence="5">
    <location>
        <begin position="396"/>
        <end position="491"/>
    </location>
</feature>
<dbReference type="PANTHER" id="PTHR43248">
    <property type="entry name" value="2-SUCCINYL-6-HYDROXY-2,4-CYCLOHEXADIENE-1-CARBOXYLATE SYNTHASE"/>
    <property type="match status" value="1"/>
</dbReference>
<dbReference type="Proteomes" id="UP001628179">
    <property type="component" value="Unassembled WGS sequence"/>
</dbReference>
<dbReference type="InterPro" id="IPR051601">
    <property type="entry name" value="Serine_prot/Carboxylest_S33"/>
</dbReference>
<name>A0ABQ0G3S0_9PEZI</name>
<dbReference type="Pfam" id="PF00561">
    <property type="entry name" value="Abhydrolase_1"/>
    <property type="match status" value="1"/>
</dbReference>
<dbReference type="EMBL" id="BAAFSV010000001">
    <property type="protein sequence ID" value="GAB1312412.1"/>
    <property type="molecule type" value="Genomic_DNA"/>
</dbReference>
<accession>A0ABQ0G3S0</accession>
<protein>
    <submittedName>
        <fullName evidence="6">Peptidase S33, tripeptidyl-peptidase</fullName>
    </submittedName>
</protein>
<dbReference type="InterPro" id="IPR029058">
    <property type="entry name" value="AB_hydrolase_fold"/>
</dbReference>
<dbReference type="Pfam" id="PF08386">
    <property type="entry name" value="Abhydrolase_4"/>
    <property type="match status" value="1"/>
</dbReference>
<comment type="caution">
    <text evidence="6">The sequence shown here is derived from an EMBL/GenBank/DDBJ whole genome shotgun (WGS) entry which is preliminary data.</text>
</comment>
<evidence type="ECO:0000313" key="7">
    <source>
        <dbReference type="Proteomes" id="UP001628179"/>
    </source>
</evidence>
<reference evidence="6 7" key="1">
    <citation type="submission" date="2024-09" db="EMBL/GenBank/DDBJ databases">
        <title>Itraconazole resistance in Madurella fahalii resulting from another homologue of gene encoding cytochrome P450 14-alpha sterol demethylase (CYP51).</title>
        <authorList>
            <person name="Yoshioka I."/>
            <person name="Fahal A.H."/>
            <person name="Kaneko S."/>
            <person name="Yaguchi T."/>
        </authorList>
    </citation>
    <scope>NUCLEOTIDE SEQUENCE [LARGE SCALE GENOMIC DNA]</scope>
    <source>
        <strain evidence="6 7">IFM 68171</strain>
    </source>
</reference>
<dbReference type="InterPro" id="IPR000073">
    <property type="entry name" value="AB_hydrolase_1"/>
</dbReference>
<keyword evidence="2" id="KW-0378">Hydrolase</keyword>
<evidence type="ECO:0000313" key="6">
    <source>
        <dbReference type="EMBL" id="GAB1312412.1"/>
    </source>
</evidence>